<dbReference type="Proteomes" id="UP000727490">
    <property type="component" value="Unassembled WGS sequence"/>
</dbReference>
<protein>
    <submittedName>
        <fullName evidence="2">Uncharacterized protein</fullName>
    </submittedName>
</protein>
<comment type="caution">
    <text evidence="2">The sequence shown here is derived from an EMBL/GenBank/DDBJ whole genome shotgun (WGS) entry which is preliminary data.</text>
</comment>
<dbReference type="EMBL" id="RPHB01000008">
    <property type="protein sequence ID" value="MBW3469462.1"/>
    <property type="molecule type" value="Genomic_DNA"/>
</dbReference>
<dbReference type="RefSeq" id="WP_219292577.1">
    <property type="nucleotide sequence ID" value="NZ_RPHB01000008.1"/>
</dbReference>
<keyword evidence="3" id="KW-1185">Reference proteome</keyword>
<evidence type="ECO:0000313" key="2">
    <source>
        <dbReference type="EMBL" id="MBW3469462.1"/>
    </source>
</evidence>
<evidence type="ECO:0000313" key="3">
    <source>
        <dbReference type="Proteomes" id="UP000727490"/>
    </source>
</evidence>
<name>A0A951J0R1_9BACT</name>
<sequence length="73" mass="8434">MENLPPKTQRIFALDTLREIMMLLGIVIHTAFLISLISYEIFVRNSFIGLLLNGRKYEPQLLNKMKTVLIKTA</sequence>
<keyword evidence="1" id="KW-1133">Transmembrane helix</keyword>
<dbReference type="AlphaFoldDB" id="A0A951J0R1"/>
<feature type="transmembrane region" description="Helical" evidence="1">
    <location>
        <begin position="20"/>
        <end position="42"/>
    </location>
</feature>
<gene>
    <name evidence="2" type="ORF">EGN73_16815</name>
</gene>
<evidence type="ECO:0000256" key="1">
    <source>
        <dbReference type="SAM" id="Phobius"/>
    </source>
</evidence>
<proteinExistence type="predicted"/>
<accession>A0A951J0R1</accession>
<organism evidence="2 3">
    <name type="scientific">Arthrospiribacter ruber</name>
    <dbReference type="NCBI Taxonomy" id="2487934"/>
    <lineage>
        <taxon>Bacteria</taxon>
        <taxon>Pseudomonadati</taxon>
        <taxon>Bacteroidota</taxon>
        <taxon>Cytophagia</taxon>
        <taxon>Cytophagales</taxon>
        <taxon>Cyclobacteriaceae</taxon>
        <taxon>Arthrospiribacter</taxon>
    </lineage>
</organism>
<reference evidence="2 3" key="1">
    <citation type="journal article" date="2020" name="Syst. Appl. Microbiol.">
        <title>Arthrospiribacter ruber gen. nov., sp. nov., a novel bacterium isolated from Arthrospira cultures.</title>
        <authorList>
            <person name="Waleron M."/>
            <person name="Misztak A."/>
            <person name="Waleron M.M."/>
            <person name="Furmaniak M."/>
            <person name="Mrozik A."/>
            <person name="Waleron K."/>
        </authorList>
    </citation>
    <scope>NUCLEOTIDE SEQUENCE [LARGE SCALE GENOMIC DNA]</scope>
    <source>
        <strain evidence="2 3">DPMB0001</strain>
    </source>
</reference>
<keyword evidence="1" id="KW-0472">Membrane</keyword>
<keyword evidence="1" id="KW-0812">Transmembrane</keyword>